<protein>
    <submittedName>
        <fullName evidence="14">Two-component system, sensor histidine kinase YesM</fullName>
    </submittedName>
</protein>
<keyword evidence="6" id="KW-0547">Nucleotide-binding</keyword>
<feature type="transmembrane region" description="Helical" evidence="12">
    <location>
        <begin position="301"/>
        <end position="323"/>
    </location>
</feature>
<gene>
    <name evidence="14" type="ORF">SAMN05443638_10924</name>
</gene>
<proteinExistence type="predicted"/>
<evidence type="ECO:0000256" key="9">
    <source>
        <dbReference type="ARBA" id="ARBA00022989"/>
    </source>
</evidence>
<dbReference type="InterPro" id="IPR003594">
    <property type="entry name" value="HATPase_dom"/>
</dbReference>
<keyword evidence="11 12" id="KW-0472">Membrane</keyword>
<keyword evidence="10" id="KW-0902">Two-component regulatory system</keyword>
<dbReference type="AlphaFoldDB" id="A0A1M4VUC2"/>
<keyword evidence="7 14" id="KW-0418">Kinase</keyword>
<keyword evidence="2" id="KW-1003">Cell membrane</keyword>
<keyword evidence="5 12" id="KW-0812">Transmembrane</keyword>
<dbReference type="CDD" id="cd06225">
    <property type="entry name" value="HAMP"/>
    <property type="match status" value="1"/>
</dbReference>
<dbReference type="InterPro" id="IPR036890">
    <property type="entry name" value="HATPase_C_sf"/>
</dbReference>
<dbReference type="GO" id="GO:0005524">
    <property type="term" value="F:ATP binding"/>
    <property type="evidence" value="ECO:0007669"/>
    <property type="project" value="UniProtKB-KW"/>
</dbReference>
<evidence type="ECO:0000256" key="5">
    <source>
        <dbReference type="ARBA" id="ARBA00022692"/>
    </source>
</evidence>
<evidence type="ECO:0000256" key="11">
    <source>
        <dbReference type="ARBA" id="ARBA00023136"/>
    </source>
</evidence>
<reference evidence="14 15" key="1">
    <citation type="submission" date="2016-11" db="EMBL/GenBank/DDBJ databases">
        <authorList>
            <person name="Jaros S."/>
            <person name="Januszkiewicz K."/>
            <person name="Wedrychowicz H."/>
        </authorList>
    </citation>
    <scope>NUCLEOTIDE SEQUENCE [LARGE SCALE GENOMIC DNA]</scope>
    <source>
        <strain evidence="14 15">DSM 2631</strain>
    </source>
</reference>
<dbReference type="Gene3D" id="6.10.340.10">
    <property type="match status" value="1"/>
</dbReference>
<dbReference type="GO" id="GO:0005886">
    <property type="term" value="C:plasma membrane"/>
    <property type="evidence" value="ECO:0007669"/>
    <property type="project" value="UniProtKB-SubCell"/>
</dbReference>
<sequence>MKFINYKNNMYKRLFITYSIIIIFTLSIIDIYTTKKVIDTTINEQLYLNRKIIEDTNTYLNNQKDYTKTMINQLYQSTTELNDILYYLNNDLNKYLINKLDIFSMSNKNFYKGMSSYIKSSFDMNSTLSKISLYSYKNKTLTIFNKKGEMHEVDIKSKKDINDNIQNTNNKFGEVLEYFNKEHSNSDSLCYTISKEIKDPHIFENVGMLIFTFDLSPLDKIVEKYEKSNSELIVLSSSGEVYYDSQRRFIRETYPYIDELHKNKESAYLGQKCYLDYSPNGSGMILISAVPERTVIKKTELIVISIQLLVIVLSIVGESLIYMKLRKLEKRTSNVLKAMNKVKDGNLQARIPIDECKDEIGIISENFNCMCEQLDSHIKSMYVAKLNEKKAEIRALQSQINPHFLYNTLESIRMRAICNGDKETGKMLYNLATLFRNVVKGSSIVTVKSELDYCRMYLDLFKFRYEDRFEYDIDCEVDILEKQIIKLSLQPLIENFIVHGIDLSRKDNFLLISVREVENIIIIELEDNGKGIDDDKLKELQERIEKCDNNGKSIGVINVHERILLTYGKGYGITVEKGDSNGTKITMRIPKREVDNNV</sequence>
<dbReference type="SMART" id="SM00304">
    <property type="entry name" value="HAMP"/>
    <property type="match status" value="1"/>
</dbReference>
<dbReference type="PROSITE" id="PS50885">
    <property type="entry name" value="HAMP"/>
    <property type="match status" value="1"/>
</dbReference>
<comment type="subcellular location">
    <subcellularLocation>
        <location evidence="1">Cell membrane</location>
        <topology evidence="1">Multi-pass membrane protein</topology>
    </subcellularLocation>
</comment>
<feature type="transmembrane region" description="Helical" evidence="12">
    <location>
        <begin position="12"/>
        <end position="32"/>
    </location>
</feature>
<evidence type="ECO:0000259" key="13">
    <source>
        <dbReference type="PROSITE" id="PS50885"/>
    </source>
</evidence>
<keyword evidence="4" id="KW-0808">Transferase</keyword>
<feature type="domain" description="HAMP" evidence="13">
    <location>
        <begin position="326"/>
        <end position="379"/>
    </location>
</feature>
<evidence type="ECO:0000256" key="12">
    <source>
        <dbReference type="SAM" id="Phobius"/>
    </source>
</evidence>
<dbReference type="InterPro" id="IPR003660">
    <property type="entry name" value="HAMP_dom"/>
</dbReference>
<dbReference type="InterPro" id="IPR010559">
    <property type="entry name" value="Sig_transdc_His_kin_internal"/>
</dbReference>
<accession>A0A1M4VUC2</accession>
<dbReference type="InterPro" id="IPR050640">
    <property type="entry name" value="Bact_2-comp_sensor_kinase"/>
</dbReference>
<evidence type="ECO:0000313" key="14">
    <source>
        <dbReference type="EMBL" id="SHE72517.1"/>
    </source>
</evidence>
<evidence type="ECO:0000256" key="3">
    <source>
        <dbReference type="ARBA" id="ARBA00022553"/>
    </source>
</evidence>
<organism evidence="14 15">
    <name type="scientific">Clostridium fallax</name>
    <dbReference type="NCBI Taxonomy" id="1533"/>
    <lineage>
        <taxon>Bacteria</taxon>
        <taxon>Bacillati</taxon>
        <taxon>Bacillota</taxon>
        <taxon>Clostridia</taxon>
        <taxon>Eubacteriales</taxon>
        <taxon>Clostridiaceae</taxon>
        <taxon>Clostridium</taxon>
    </lineage>
</organism>
<dbReference type="SUPFAM" id="SSF55874">
    <property type="entry name" value="ATPase domain of HSP90 chaperone/DNA topoisomerase II/histidine kinase"/>
    <property type="match status" value="1"/>
</dbReference>
<dbReference type="Proteomes" id="UP000184035">
    <property type="component" value="Unassembled WGS sequence"/>
</dbReference>
<keyword evidence="9 12" id="KW-1133">Transmembrane helix</keyword>
<evidence type="ECO:0000256" key="2">
    <source>
        <dbReference type="ARBA" id="ARBA00022475"/>
    </source>
</evidence>
<evidence type="ECO:0000256" key="8">
    <source>
        <dbReference type="ARBA" id="ARBA00022840"/>
    </source>
</evidence>
<evidence type="ECO:0000256" key="6">
    <source>
        <dbReference type="ARBA" id="ARBA00022741"/>
    </source>
</evidence>
<keyword evidence="8" id="KW-0067">ATP-binding</keyword>
<dbReference type="PANTHER" id="PTHR34220">
    <property type="entry name" value="SENSOR HISTIDINE KINASE YPDA"/>
    <property type="match status" value="1"/>
</dbReference>
<dbReference type="Pfam" id="PF02518">
    <property type="entry name" value="HATPase_c"/>
    <property type="match status" value="1"/>
</dbReference>
<dbReference type="Gene3D" id="3.30.565.10">
    <property type="entry name" value="Histidine kinase-like ATPase, C-terminal domain"/>
    <property type="match status" value="1"/>
</dbReference>
<dbReference type="STRING" id="1533.SAMN05443638_10924"/>
<dbReference type="OrthoDB" id="9809348at2"/>
<evidence type="ECO:0000313" key="15">
    <source>
        <dbReference type="Proteomes" id="UP000184035"/>
    </source>
</evidence>
<evidence type="ECO:0000256" key="1">
    <source>
        <dbReference type="ARBA" id="ARBA00004651"/>
    </source>
</evidence>
<dbReference type="SUPFAM" id="SSF158472">
    <property type="entry name" value="HAMP domain-like"/>
    <property type="match status" value="1"/>
</dbReference>
<evidence type="ECO:0000256" key="4">
    <source>
        <dbReference type="ARBA" id="ARBA00022679"/>
    </source>
</evidence>
<dbReference type="PANTHER" id="PTHR34220:SF11">
    <property type="entry name" value="SENSOR PROTEIN KINASE HPTS"/>
    <property type="match status" value="1"/>
</dbReference>
<evidence type="ECO:0000256" key="7">
    <source>
        <dbReference type="ARBA" id="ARBA00022777"/>
    </source>
</evidence>
<dbReference type="GO" id="GO:0000155">
    <property type="term" value="F:phosphorelay sensor kinase activity"/>
    <property type="evidence" value="ECO:0007669"/>
    <property type="project" value="InterPro"/>
</dbReference>
<keyword evidence="15" id="KW-1185">Reference proteome</keyword>
<evidence type="ECO:0000256" key="10">
    <source>
        <dbReference type="ARBA" id="ARBA00023012"/>
    </source>
</evidence>
<dbReference type="EMBL" id="FQVM01000009">
    <property type="protein sequence ID" value="SHE72517.1"/>
    <property type="molecule type" value="Genomic_DNA"/>
</dbReference>
<name>A0A1M4VUC2_9CLOT</name>
<dbReference type="Pfam" id="PF06580">
    <property type="entry name" value="His_kinase"/>
    <property type="match status" value="1"/>
</dbReference>
<keyword evidence="3" id="KW-0597">Phosphoprotein</keyword>
<dbReference type="RefSeq" id="WP_072894970.1">
    <property type="nucleotide sequence ID" value="NZ_FQVM01000009.1"/>
</dbReference>